<accession>A0AAV0UFJ5</accession>
<reference evidence="2" key="1">
    <citation type="submission" date="2022-12" db="EMBL/GenBank/DDBJ databases">
        <authorList>
            <person name="Webb A."/>
        </authorList>
    </citation>
    <scope>NUCLEOTIDE SEQUENCE</scope>
    <source>
        <strain evidence="2">Pd1</strain>
    </source>
</reference>
<dbReference type="Proteomes" id="UP001162029">
    <property type="component" value="Unassembled WGS sequence"/>
</dbReference>
<feature type="compositionally biased region" description="Acidic residues" evidence="1">
    <location>
        <begin position="159"/>
        <end position="175"/>
    </location>
</feature>
<evidence type="ECO:0000256" key="1">
    <source>
        <dbReference type="SAM" id="MobiDB-lite"/>
    </source>
</evidence>
<name>A0AAV0UFJ5_9STRA</name>
<protein>
    <submittedName>
        <fullName evidence="2">Uncharacterized protein</fullName>
    </submittedName>
</protein>
<dbReference type="AlphaFoldDB" id="A0AAV0UFJ5"/>
<feature type="compositionally biased region" description="Basic residues" evidence="1">
    <location>
        <begin position="131"/>
        <end position="145"/>
    </location>
</feature>
<evidence type="ECO:0000313" key="2">
    <source>
        <dbReference type="EMBL" id="CAI5735737.1"/>
    </source>
</evidence>
<gene>
    <name evidence="2" type="ORF">PDE001_LOCUS6104</name>
</gene>
<proteinExistence type="predicted"/>
<dbReference type="EMBL" id="CANTFM010001145">
    <property type="protein sequence ID" value="CAI5735737.1"/>
    <property type="molecule type" value="Genomic_DNA"/>
</dbReference>
<organism evidence="2 3">
    <name type="scientific">Peronospora destructor</name>
    <dbReference type="NCBI Taxonomy" id="86335"/>
    <lineage>
        <taxon>Eukaryota</taxon>
        <taxon>Sar</taxon>
        <taxon>Stramenopiles</taxon>
        <taxon>Oomycota</taxon>
        <taxon>Peronosporomycetes</taxon>
        <taxon>Peronosporales</taxon>
        <taxon>Peronosporaceae</taxon>
        <taxon>Peronospora</taxon>
    </lineage>
</organism>
<evidence type="ECO:0000313" key="3">
    <source>
        <dbReference type="Proteomes" id="UP001162029"/>
    </source>
</evidence>
<feature type="region of interest" description="Disordered" evidence="1">
    <location>
        <begin position="125"/>
        <end position="175"/>
    </location>
</feature>
<sequence length="175" mass="20026">MTSIETSVTRATASNLPTSSHWEKEFFTTWLRLMERQKDETDLIQTLQSVLTQDGDAIIKLQDAKHHANMMSANDKTMTELMAQLNEFFFRRYYPLDRYLEHGDDGTAMSQAFVDYMSGWAVPGEAGGQEKRKKKVNEKKKKVKTAKIVSYVSSQIAEEKEEDGDAEPENDEEFG</sequence>
<comment type="caution">
    <text evidence="2">The sequence shown here is derived from an EMBL/GenBank/DDBJ whole genome shotgun (WGS) entry which is preliminary data.</text>
</comment>
<keyword evidence="3" id="KW-1185">Reference proteome</keyword>